<dbReference type="AlphaFoldDB" id="A0A914CKK4"/>
<feature type="transmembrane region" description="Helical" evidence="10">
    <location>
        <begin position="52"/>
        <end position="77"/>
    </location>
</feature>
<dbReference type="PROSITE" id="PS00221">
    <property type="entry name" value="MIP"/>
    <property type="match status" value="1"/>
</dbReference>
<evidence type="ECO:0000256" key="3">
    <source>
        <dbReference type="ARBA" id="ARBA00022448"/>
    </source>
</evidence>
<dbReference type="Pfam" id="PF00230">
    <property type="entry name" value="MIP"/>
    <property type="match status" value="1"/>
</dbReference>
<feature type="transmembrane region" description="Helical" evidence="10">
    <location>
        <begin position="269"/>
        <end position="288"/>
    </location>
</feature>
<evidence type="ECO:0000256" key="5">
    <source>
        <dbReference type="ARBA" id="ARBA00022989"/>
    </source>
</evidence>
<evidence type="ECO:0000256" key="6">
    <source>
        <dbReference type="ARBA" id="ARBA00023136"/>
    </source>
</evidence>
<dbReference type="InterPro" id="IPR023271">
    <property type="entry name" value="Aquaporin-like"/>
</dbReference>
<dbReference type="InterPro" id="IPR000425">
    <property type="entry name" value="MIP"/>
</dbReference>
<dbReference type="Gene3D" id="1.20.1080.10">
    <property type="entry name" value="Glycerol uptake facilitator protein"/>
    <property type="match status" value="1"/>
</dbReference>
<feature type="transmembrane region" description="Helical" evidence="10">
    <location>
        <begin position="128"/>
        <end position="151"/>
    </location>
</feature>
<comment type="similarity">
    <text evidence="2 8">Belongs to the MIP/aquaporin (TC 1.A.8) family.</text>
</comment>
<evidence type="ECO:0000256" key="8">
    <source>
        <dbReference type="RuleBase" id="RU000477"/>
    </source>
</evidence>
<dbReference type="WBParaSite" id="ACRNAN_scaffold11611.g13853.t1">
    <property type="protein sequence ID" value="ACRNAN_scaffold11611.g13853.t1"/>
    <property type="gene ID" value="ACRNAN_scaffold11611.g13853"/>
</dbReference>
<dbReference type="NCBIfam" id="TIGR00861">
    <property type="entry name" value="MIP"/>
    <property type="match status" value="1"/>
</dbReference>
<dbReference type="InterPro" id="IPR022357">
    <property type="entry name" value="MIP_CS"/>
</dbReference>
<dbReference type="InterPro" id="IPR050363">
    <property type="entry name" value="MIP/Aquaporin"/>
</dbReference>
<organism evidence="11 12">
    <name type="scientific">Acrobeloides nanus</name>
    <dbReference type="NCBI Taxonomy" id="290746"/>
    <lineage>
        <taxon>Eukaryota</taxon>
        <taxon>Metazoa</taxon>
        <taxon>Ecdysozoa</taxon>
        <taxon>Nematoda</taxon>
        <taxon>Chromadorea</taxon>
        <taxon>Rhabditida</taxon>
        <taxon>Tylenchina</taxon>
        <taxon>Cephalobomorpha</taxon>
        <taxon>Cephaloboidea</taxon>
        <taxon>Cephalobidae</taxon>
        <taxon>Acrobeloides</taxon>
    </lineage>
</organism>
<feature type="region of interest" description="Disordered" evidence="9">
    <location>
        <begin position="314"/>
        <end position="342"/>
    </location>
</feature>
<keyword evidence="11" id="KW-1185">Reference proteome</keyword>
<dbReference type="CDD" id="cd00333">
    <property type="entry name" value="MIP"/>
    <property type="match status" value="1"/>
</dbReference>
<evidence type="ECO:0000256" key="1">
    <source>
        <dbReference type="ARBA" id="ARBA00004141"/>
    </source>
</evidence>
<dbReference type="SUPFAM" id="SSF81338">
    <property type="entry name" value="Aquaporin-like"/>
    <property type="match status" value="1"/>
</dbReference>
<keyword evidence="5 10" id="KW-1133">Transmembrane helix</keyword>
<evidence type="ECO:0000256" key="10">
    <source>
        <dbReference type="SAM" id="Phobius"/>
    </source>
</evidence>
<evidence type="ECO:0000313" key="12">
    <source>
        <dbReference type="WBParaSite" id="ACRNAN_scaffold11611.g13853.t1"/>
    </source>
</evidence>
<feature type="transmembrane region" description="Helical" evidence="10">
    <location>
        <begin position="212"/>
        <end position="234"/>
    </location>
</feature>
<feature type="transmembrane region" description="Helical" evidence="10">
    <location>
        <begin position="83"/>
        <end position="101"/>
    </location>
</feature>
<feature type="transmembrane region" description="Helical" evidence="10">
    <location>
        <begin position="181"/>
        <end position="205"/>
    </location>
</feature>
<dbReference type="GO" id="GO:0016323">
    <property type="term" value="C:basolateral plasma membrane"/>
    <property type="evidence" value="ECO:0007669"/>
    <property type="project" value="TreeGrafter"/>
</dbReference>
<dbReference type="GO" id="GO:0015254">
    <property type="term" value="F:glycerol channel activity"/>
    <property type="evidence" value="ECO:0007669"/>
    <property type="project" value="TreeGrafter"/>
</dbReference>
<feature type="transmembrane region" description="Helical" evidence="10">
    <location>
        <begin position="12"/>
        <end position="31"/>
    </location>
</feature>
<dbReference type="PRINTS" id="PR00783">
    <property type="entry name" value="MINTRINSICP"/>
</dbReference>
<protein>
    <submittedName>
        <fullName evidence="12">Aquaporin</fullName>
    </submittedName>
</protein>
<evidence type="ECO:0000256" key="4">
    <source>
        <dbReference type="ARBA" id="ARBA00022692"/>
    </source>
</evidence>
<accession>A0A914CKK4</accession>
<keyword evidence="3 8" id="KW-0813">Transport</keyword>
<dbReference type="GO" id="GO:0015250">
    <property type="term" value="F:water channel activity"/>
    <property type="evidence" value="ECO:0007669"/>
    <property type="project" value="TreeGrafter"/>
</dbReference>
<comment type="subcellular location">
    <subcellularLocation>
        <location evidence="1">Membrane</location>
        <topology evidence="1">Multi-pass membrane protein</topology>
    </subcellularLocation>
</comment>
<comment type="function">
    <text evidence="7">Aquaglyceroporin that may modulate the water content and osmolytes during anhydrobiosis.</text>
</comment>
<evidence type="ECO:0000256" key="7">
    <source>
        <dbReference type="ARBA" id="ARBA00045280"/>
    </source>
</evidence>
<evidence type="ECO:0000313" key="11">
    <source>
        <dbReference type="Proteomes" id="UP000887540"/>
    </source>
</evidence>
<evidence type="ECO:0000256" key="2">
    <source>
        <dbReference type="ARBA" id="ARBA00006175"/>
    </source>
</evidence>
<sequence>MWLGFVVLEKPTPHLGAFVFIILVDLHPMTVETRPDILRRKYRIRNDLPRCLLCEFVCTTILLFGGTSVVAQAILGGGKFNEFISITLGWGLSLIFAVQLGQRISGSHLNPAVSLFLFSFGQLSPIRFLLYSLVQIAGGFFGAMLTFIMYYDAIEDFDKGTRYVSGPLRTANIFATYPAPYLSTIGGLVDQIFGTMMLCIFVGLITDRRNRIPAWAQPSLIGVCLILIGMAWGMNSGYAINPARDFGPRLFTLIAGYGWKVISYRSYKWFWIPIVGPLIGGVMGAWLYQFLIGIHIPSDIDDLEEEMRRIQEDKTHQAVVIQDTDTPQSSVHKGHSMDSRML</sequence>
<keyword evidence="6 10" id="KW-0472">Membrane</keyword>
<keyword evidence="4 8" id="KW-0812">Transmembrane</keyword>
<proteinExistence type="inferred from homology"/>
<reference evidence="12" key="1">
    <citation type="submission" date="2022-11" db="UniProtKB">
        <authorList>
            <consortium name="WormBaseParasite"/>
        </authorList>
    </citation>
    <scope>IDENTIFICATION</scope>
</reference>
<dbReference type="PANTHER" id="PTHR43829:SF27">
    <property type="entry name" value="AQUAPORIN-3"/>
    <property type="match status" value="1"/>
</dbReference>
<evidence type="ECO:0000256" key="9">
    <source>
        <dbReference type="SAM" id="MobiDB-lite"/>
    </source>
</evidence>
<dbReference type="PANTHER" id="PTHR43829">
    <property type="entry name" value="AQUAPORIN OR AQUAGLYCEROPORIN RELATED"/>
    <property type="match status" value="1"/>
</dbReference>
<name>A0A914CKK4_9BILA</name>
<dbReference type="Proteomes" id="UP000887540">
    <property type="component" value="Unplaced"/>
</dbReference>